<evidence type="ECO:0000313" key="1">
    <source>
        <dbReference type="EMBL" id="KAI2384955.1"/>
    </source>
</evidence>
<sequence length="232" mass="26627">MHVLSLLFSLLAAAVAVSAIPKPANIPPTRPSLDVPRCPKVATARFSKSVPEQTPFPQTAVDLCWEPNTLQLTFKAFEERSFYFDPKQRINDDIWMYEVMEAFIHHGRDDPQTYLEFEVNPNNVTYQAFVYNPSKVRKQGAPFDHFFITDPIVDGIIASTDLDRKAQLWVSKAQIPLALFNVENPRDTWWRMNFFRTVTSRETLPNQQLGAWSSPDKANFHITPFFGDVHLV</sequence>
<gene>
    <name evidence="1" type="ORF">LOY88_004378</name>
</gene>
<proteinExistence type="predicted"/>
<comment type="caution">
    <text evidence="1">The sequence shown here is derived from an EMBL/GenBank/DDBJ whole genome shotgun (WGS) entry which is preliminary data.</text>
</comment>
<name>A0ACB8UTS1_9EURO</name>
<protein>
    <submittedName>
        <fullName evidence="1">Uncharacterized protein</fullName>
    </submittedName>
</protein>
<organism evidence="1">
    <name type="scientific">Ophidiomyces ophidiicola</name>
    <dbReference type="NCBI Taxonomy" id="1387563"/>
    <lineage>
        <taxon>Eukaryota</taxon>
        <taxon>Fungi</taxon>
        <taxon>Dikarya</taxon>
        <taxon>Ascomycota</taxon>
        <taxon>Pezizomycotina</taxon>
        <taxon>Eurotiomycetes</taxon>
        <taxon>Eurotiomycetidae</taxon>
        <taxon>Onygenales</taxon>
        <taxon>Onygenaceae</taxon>
        <taxon>Ophidiomyces</taxon>
    </lineage>
</organism>
<dbReference type="EMBL" id="JALBCA010000065">
    <property type="protein sequence ID" value="KAI2384955.1"/>
    <property type="molecule type" value="Genomic_DNA"/>
</dbReference>
<accession>A0ACB8UTS1</accession>
<reference evidence="1" key="1">
    <citation type="journal article" date="2022" name="bioRxiv">
        <title>Population genetic analysis of Ophidiomyces ophidiicola, the causative agent of snake fungal disease, indicates recent introductions to the USA.</title>
        <authorList>
            <person name="Ladner J.T."/>
            <person name="Palmer J.M."/>
            <person name="Ettinger C.L."/>
            <person name="Stajich J.E."/>
            <person name="Farrell T.M."/>
            <person name="Glorioso B.M."/>
            <person name="Lawson B."/>
            <person name="Price S.J."/>
            <person name="Stengle A.G."/>
            <person name="Grear D.A."/>
            <person name="Lorch J.M."/>
        </authorList>
    </citation>
    <scope>NUCLEOTIDE SEQUENCE</scope>
    <source>
        <strain evidence="1">NWHC 24266-5</strain>
    </source>
</reference>